<dbReference type="PROSITE" id="PS50109">
    <property type="entry name" value="HIS_KIN"/>
    <property type="match status" value="1"/>
</dbReference>
<dbReference type="SUPFAM" id="SSF49785">
    <property type="entry name" value="Galactose-binding domain-like"/>
    <property type="match status" value="1"/>
</dbReference>
<feature type="transmembrane region" description="Helical" evidence="7">
    <location>
        <begin position="352"/>
        <end position="371"/>
    </location>
</feature>
<dbReference type="InterPro" id="IPR004358">
    <property type="entry name" value="Sig_transdc_His_kin-like_C"/>
</dbReference>
<protein>
    <recommendedName>
        <fullName evidence="2">histidine kinase</fullName>
        <ecNumber evidence="2">2.7.13.3</ecNumber>
    </recommendedName>
</protein>
<proteinExistence type="predicted"/>
<evidence type="ECO:0000256" key="2">
    <source>
        <dbReference type="ARBA" id="ARBA00012438"/>
    </source>
</evidence>
<keyword evidence="10" id="KW-1185">Reference proteome</keyword>
<feature type="transmembrane region" description="Helical" evidence="7">
    <location>
        <begin position="326"/>
        <end position="343"/>
    </location>
</feature>
<dbReference type="Pfam" id="PF07695">
    <property type="entry name" value="7TMR-DISM_7TM"/>
    <property type="match status" value="1"/>
</dbReference>
<keyword evidence="6" id="KW-0175">Coiled coil</keyword>
<comment type="caution">
    <text evidence="9">The sequence shown here is derived from an EMBL/GenBank/DDBJ whole genome shotgun (WGS) entry which is preliminary data.</text>
</comment>
<dbReference type="InterPro" id="IPR036890">
    <property type="entry name" value="HATPase_C_sf"/>
</dbReference>
<dbReference type="SMART" id="SM00388">
    <property type="entry name" value="HisKA"/>
    <property type="match status" value="1"/>
</dbReference>
<dbReference type="InterPro" id="IPR005467">
    <property type="entry name" value="His_kinase_dom"/>
</dbReference>
<dbReference type="OrthoDB" id="9811889at2"/>
<dbReference type="InterPro" id="IPR036097">
    <property type="entry name" value="HisK_dim/P_sf"/>
</dbReference>
<keyword evidence="4" id="KW-0808">Transferase</keyword>
<dbReference type="Pfam" id="PF02518">
    <property type="entry name" value="HATPase_c"/>
    <property type="match status" value="1"/>
</dbReference>
<dbReference type="SUPFAM" id="SSF55874">
    <property type="entry name" value="ATPase domain of HSP90 chaperone/DNA topoisomerase II/histidine kinase"/>
    <property type="match status" value="1"/>
</dbReference>
<dbReference type="RefSeq" id="WP_002700511.1">
    <property type="nucleotide sequence ID" value="NZ_AAWS01000031.1"/>
</dbReference>
<keyword evidence="7" id="KW-1133">Transmembrane helix</keyword>
<evidence type="ECO:0000256" key="1">
    <source>
        <dbReference type="ARBA" id="ARBA00000085"/>
    </source>
</evidence>
<keyword evidence="5" id="KW-0418">Kinase</keyword>
<evidence type="ECO:0000313" key="10">
    <source>
        <dbReference type="Proteomes" id="UP000004095"/>
    </source>
</evidence>
<name>A1ZSI2_MICM2</name>
<keyword evidence="7" id="KW-0812">Transmembrane</keyword>
<feature type="transmembrane region" description="Helical" evidence="7">
    <location>
        <begin position="207"/>
        <end position="226"/>
    </location>
</feature>
<evidence type="ECO:0000256" key="3">
    <source>
        <dbReference type="ARBA" id="ARBA00022553"/>
    </source>
</evidence>
<dbReference type="PRINTS" id="PR00344">
    <property type="entry name" value="BCTRLSENSOR"/>
</dbReference>
<dbReference type="Gene3D" id="1.10.287.130">
    <property type="match status" value="1"/>
</dbReference>
<dbReference type="GO" id="GO:0005886">
    <property type="term" value="C:plasma membrane"/>
    <property type="evidence" value="ECO:0007669"/>
    <property type="project" value="TreeGrafter"/>
</dbReference>
<dbReference type="Gene3D" id="3.30.565.10">
    <property type="entry name" value="Histidine kinase-like ATPase, C-terminal domain"/>
    <property type="match status" value="1"/>
</dbReference>
<dbReference type="FunFam" id="3.30.565.10:FF:000006">
    <property type="entry name" value="Sensor histidine kinase WalK"/>
    <property type="match status" value="1"/>
</dbReference>
<keyword evidence="7" id="KW-0472">Membrane</keyword>
<keyword evidence="9" id="KW-0449">Lipoprotein</keyword>
<dbReference type="SUPFAM" id="SSF47384">
    <property type="entry name" value="Homodimeric domain of signal transducing histidine kinase"/>
    <property type="match status" value="1"/>
</dbReference>
<dbReference type="PROSITE" id="PS51257">
    <property type="entry name" value="PROKAR_LIPOPROTEIN"/>
    <property type="match status" value="1"/>
</dbReference>
<accession>A1ZSI2</accession>
<evidence type="ECO:0000256" key="6">
    <source>
        <dbReference type="SAM" id="Coils"/>
    </source>
</evidence>
<dbReference type="Gene3D" id="2.60.120.260">
    <property type="entry name" value="Galactose-binding domain-like"/>
    <property type="match status" value="1"/>
</dbReference>
<dbReference type="GO" id="GO:0009927">
    <property type="term" value="F:histidine phosphotransfer kinase activity"/>
    <property type="evidence" value="ECO:0007669"/>
    <property type="project" value="TreeGrafter"/>
</dbReference>
<dbReference type="AlphaFoldDB" id="A1ZSI2"/>
<dbReference type="eggNOG" id="COG2205">
    <property type="taxonomic scope" value="Bacteria"/>
</dbReference>
<dbReference type="PANTHER" id="PTHR43047">
    <property type="entry name" value="TWO-COMPONENT HISTIDINE PROTEIN KINASE"/>
    <property type="match status" value="1"/>
</dbReference>
<evidence type="ECO:0000313" key="9">
    <source>
        <dbReference type="EMBL" id="EAY26730.1"/>
    </source>
</evidence>
<organism evidence="9 10">
    <name type="scientific">Microscilla marina ATCC 23134</name>
    <dbReference type="NCBI Taxonomy" id="313606"/>
    <lineage>
        <taxon>Bacteria</taxon>
        <taxon>Pseudomonadati</taxon>
        <taxon>Bacteroidota</taxon>
        <taxon>Cytophagia</taxon>
        <taxon>Cytophagales</taxon>
        <taxon>Microscillaceae</taxon>
        <taxon>Microscilla</taxon>
    </lineage>
</organism>
<evidence type="ECO:0000259" key="8">
    <source>
        <dbReference type="PROSITE" id="PS50109"/>
    </source>
</evidence>
<feature type="transmembrane region" description="Helical" evidence="7">
    <location>
        <begin position="383"/>
        <end position="400"/>
    </location>
</feature>
<feature type="transmembrane region" description="Helical" evidence="7">
    <location>
        <begin position="269"/>
        <end position="289"/>
    </location>
</feature>
<dbReference type="Pfam" id="PF00512">
    <property type="entry name" value="HisKA"/>
    <property type="match status" value="1"/>
</dbReference>
<dbReference type="GO" id="GO:0000155">
    <property type="term" value="F:phosphorelay sensor kinase activity"/>
    <property type="evidence" value="ECO:0007669"/>
    <property type="project" value="InterPro"/>
</dbReference>
<keyword evidence="3" id="KW-0597">Phosphoprotein</keyword>
<evidence type="ECO:0000256" key="7">
    <source>
        <dbReference type="SAM" id="Phobius"/>
    </source>
</evidence>
<evidence type="ECO:0000256" key="5">
    <source>
        <dbReference type="ARBA" id="ARBA00022777"/>
    </source>
</evidence>
<dbReference type="CDD" id="cd00075">
    <property type="entry name" value="HATPase"/>
    <property type="match status" value="1"/>
</dbReference>
<feature type="domain" description="Histidine kinase" evidence="8">
    <location>
        <begin position="469"/>
        <end position="681"/>
    </location>
</feature>
<feature type="transmembrane region" description="Helical" evidence="7">
    <location>
        <begin position="301"/>
        <end position="320"/>
    </location>
</feature>
<dbReference type="SMART" id="SM00387">
    <property type="entry name" value="HATPase_c"/>
    <property type="match status" value="1"/>
</dbReference>
<sequence>MTTQTKLWWVCFLGCLLWLTGCSPVKTKPKVTNGKMDLSQYDFAKSGTVLLSGDWEFYWEKFYYSSHFKKGRPTSSKLVNVPESWNGLNVGGKTLAGNGYATYRMRLTLPAKGMKLGVKMLTVATAYELYINGKLLCTNGKISRQKQGAVPSYNPLVVNFVNDTQEVEIIWLVSNYHHRKGGAWQEVRVGLEHQIDRNREATALADFFLMGSIFIMALYHIGLFWARRKSVSALYFSGVCLMAALRLTVTDEYFLHDFVLVDWFTIIRLEYLSMNLGMPATAWLLRTLYPQEYPKRLAQAQSVMFLFLSLIVLFLPPHLFTQTVTLSQLGIVISGFYAAYLLVKAALRKREGALLFIVGFLAFFGAIVNDILYSNDVIETDNVFGTGLFIFIFSQALLLSRRFSKAFSEAEQLTEALNFTNQNLEELVGVRTQDLKDSNNKLNQSLEELDAINEKLIELDKFKQQMMGMIVHDLKNPLNSIIGLSEQQNDPRFFSTIHQSGQRMQGLIMDILDVQKFEESKMKLLKDKVVLEELLQWAIQQISFLIREKNHQVTIEAPSDVYVEVDKDLLLRVMVNLLTNASKHTPQNGKICLSVETTANEQGKWGKVLVADSGEGIPATHIDKIFKKFHQVSPKKSGAIRSTGLGLTFCKLTVEAHGGHIGVVSPVGEGATFWFTLPLAAPPTTQTLSAGAPSVETSQRPIAFDFTSEELALLKPVAVKVAQYEIFQISKIREAMAPLDTHLGESLKNWRIELEDSMYTYNEQRFKELLEML</sequence>
<dbReference type="Proteomes" id="UP000004095">
    <property type="component" value="Unassembled WGS sequence"/>
</dbReference>
<dbReference type="InterPro" id="IPR003661">
    <property type="entry name" value="HisK_dim/P_dom"/>
</dbReference>
<feature type="transmembrane region" description="Helical" evidence="7">
    <location>
        <begin position="233"/>
        <end position="249"/>
    </location>
</feature>
<evidence type="ECO:0000256" key="4">
    <source>
        <dbReference type="ARBA" id="ARBA00022679"/>
    </source>
</evidence>
<reference evidence="9 10" key="1">
    <citation type="submission" date="2007-01" db="EMBL/GenBank/DDBJ databases">
        <authorList>
            <person name="Haygood M."/>
            <person name="Podell S."/>
            <person name="Anderson C."/>
            <person name="Hopkinson B."/>
            <person name="Roe K."/>
            <person name="Barbeau K."/>
            <person name="Gaasterland T."/>
            <person name="Ferriera S."/>
            <person name="Johnson J."/>
            <person name="Kravitz S."/>
            <person name="Beeson K."/>
            <person name="Sutton G."/>
            <person name="Rogers Y.-H."/>
            <person name="Friedman R."/>
            <person name="Frazier M."/>
            <person name="Venter J.C."/>
        </authorList>
    </citation>
    <scope>NUCLEOTIDE SEQUENCE [LARGE SCALE GENOMIC DNA]</scope>
    <source>
        <strain evidence="9 10">ATCC 23134</strain>
    </source>
</reference>
<dbReference type="CDD" id="cd00082">
    <property type="entry name" value="HisKA"/>
    <property type="match status" value="1"/>
</dbReference>
<comment type="catalytic activity">
    <reaction evidence="1">
        <text>ATP + protein L-histidine = ADP + protein N-phospho-L-histidine.</text>
        <dbReference type="EC" id="2.7.13.3"/>
    </reaction>
</comment>
<dbReference type="PANTHER" id="PTHR43047:SF72">
    <property type="entry name" value="OSMOSENSING HISTIDINE PROTEIN KINASE SLN1"/>
    <property type="match status" value="1"/>
</dbReference>
<gene>
    <name evidence="9" type="ORF">M23134_02981</name>
</gene>
<dbReference type="EC" id="2.7.13.3" evidence="2"/>
<dbReference type="InterPro" id="IPR008979">
    <property type="entry name" value="Galactose-bd-like_sf"/>
</dbReference>
<dbReference type="InterPro" id="IPR011623">
    <property type="entry name" value="7TMR_DISM_rcpt_extracell_dom1"/>
</dbReference>
<feature type="coiled-coil region" evidence="6">
    <location>
        <begin position="410"/>
        <end position="459"/>
    </location>
</feature>
<dbReference type="EMBL" id="AAWS01000031">
    <property type="protein sequence ID" value="EAY26730.1"/>
    <property type="molecule type" value="Genomic_DNA"/>
</dbReference>
<dbReference type="InterPro" id="IPR003594">
    <property type="entry name" value="HATPase_dom"/>
</dbReference>